<dbReference type="Proteomes" id="UP001164746">
    <property type="component" value="Chromosome 10"/>
</dbReference>
<dbReference type="EMBL" id="CP111021">
    <property type="protein sequence ID" value="WAR17462.1"/>
    <property type="molecule type" value="Genomic_DNA"/>
</dbReference>
<keyword evidence="2" id="KW-1185">Reference proteome</keyword>
<proteinExistence type="predicted"/>
<protein>
    <submittedName>
        <fullName evidence="1">Uncharacterized protein</fullName>
    </submittedName>
</protein>
<accession>A0ABY7F760</accession>
<evidence type="ECO:0000313" key="2">
    <source>
        <dbReference type="Proteomes" id="UP001164746"/>
    </source>
</evidence>
<gene>
    <name evidence="1" type="ORF">MAR_032056</name>
</gene>
<organism evidence="1 2">
    <name type="scientific">Mya arenaria</name>
    <name type="common">Soft-shell clam</name>
    <dbReference type="NCBI Taxonomy" id="6604"/>
    <lineage>
        <taxon>Eukaryota</taxon>
        <taxon>Metazoa</taxon>
        <taxon>Spiralia</taxon>
        <taxon>Lophotrochozoa</taxon>
        <taxon>Mollusca</taxon>
        <taxon>Bivalvia</taxon>
        <taxon>Autobranchia</taxon>
        <taxon>Heteroconchia</taxon>
        <taxon>Euheterodonta</taxon>
        <taxon>Imparidentia</taxon>
        <taxon>Neoheterodontei</taxon>
        <taxon>Myida</taxon>
        <taxon>Myoidea</taxon>
        <taxon>Myidae</taxon>
        <taxon>Mya</taxon>
    </lineage>
</organism>
<reference evidence="1" key="1">
    <citation type="submission" date="2022-11" db="EMBL/GenBank/DDBJ databases">
        <title>Centuries of genome instability and evolution in soft-shell clam transmissible cancer (bioRxiv).</title>
        <authorList>
            <person name="Hart S.F.M."/>
            <person name="Yonemitsu M.A."/>
            <person name="Giersch R.M."/>
            <person name="Beal B.F."/>
            <person name="Arriagada G."/>
            <person name="Davis B.W."/>
            <person name="Ostrander E.A."/>
            <person name="Goff S.P."/>
            <person name="Metzger M.J."/>
        </authorList>
    </citation>
    <scope>NUCLEOTIDE SEQUENCE</scope>
    <source>
        <strain evidence="1">MELC-2E11</strain>
        <tissue evidence="1">Siphon/mantle</tissue>
    </source>
</reference>
<sequence>MIISAGAFRRLMVAQQPVSSDYITHITLENTTIVAVAFRRLVSIVIQSGHSVNCELHECTIKPEDDVRQLQVEMESQSALQLVNLQPVSSDYTTHITLENTTIAAGAFRRLVSIVIQSGRSVVCVLSRRCIIKPEEDVRQLQVGMENQSALQLVNLQPVSSDYTTQITLVKTTIAAGALRRLVSIVIQSGHSVDCKLSRCIIKPEEDVRQLQVEMENQSALQLVYLQPVSSDYKTHITLENTTIAAGAFRRLVSIVIQSGRFVDCKFSRCIIKPEEDVRQLQVKMENKSALQLVNLQPVSFDYTTHITLENTTIAAGAFRRLVSIVIQSGHSVNCELHECTIEPEEDRRQLHVEMENQSALQLVNLQPVSSDYTTHITLENTTIAAGAFRRLVSIVIQSGHSVDSGAFRRLSGHSVDCELNECTIKPEEDVRPLQVEMENQSALQLDNLQPVSSDYTTHITLEKSTIAARAFRRLVSIVIQSGHSVDCKLSRCIIKPEEDVRQLQVETENQSALQLVNLQPVSSDYTTHITLKNTTIAAGAFRRLVSIVIQSGHSVNCELHECTIKPEEDRRQLQVEIENQSALQLVNLQPVSSDYTTHITLENTTIAAGAFRRLGSIVIQSGHSVDCVLRGCSIKPDKDVRQLQVEVENQSALQLVNLQPVSSDYTTHITLEKSTIAAGAFRRLVSIVIQSGHSVNCVLHMCTIKPKEDVRQLQVEIENHSAVKLVRPFQLDFCYDWSVEFDVNVKGR</sequence>
<name>A0ABY7F760_MYAAR</name>
<evidence type="ECO:0000313" key="1">
    <source>
        <dbReference type="EMBL" id="WAR17462.1"/>
    </source>
</evidence>